<comment type="caution">
    <text evidence="2">The sequence shown here is derived from an EMBL/GenBank/DDBJ whole genome shotgun (WGS) entry which is preliminary data.</text>
</comment>
<dbReference type="Proteomes" id="UP000037035">
    <property type="component" value="Unassembled WGS sequence"/>
</dbReference>
<name>A0A0L6UL52_9BASI</name>
<protein>
    <submittedName>
        <fullName evidence="2">Uncharacterized protein</fullName>
    </submittedName>
</protein>
<evidence type="ECO:0000313" key="2">
    <source>
        <dbReference type="EMBL" id="KNZ48545.1"/>
    </source>
</evidence>
<keyword evidence="3" id="KW-1185">Reference proteome</keyword>
<dbReference type="OrthoDB" id="2496748at2759"/>
<evidence type="ECO:0000256" key="1">
    <source>
        <dbReference type="SAM" id="MobiDB-lite"/>
    </source>
</evidence>
<evidence type="ECO:0000313" key="3">
    <source>
        <dbReference type="Proteomes" id="UP000037035"/>
    </source>
</evidence>
<accession>A0A0L6UL52</accession>
<proteinExistence type="predicted"/>
<feature type="region of interest" description="Disordered" evidence="1">
    <location>
        <begin position="81"/>
        <end position="100"/>
    </location>
</feature>
<reference evidence="2 3" key="1">
    <citation type="submission" date="2015-08" db="EMBL/GenBank/DDBJ databases">
        <title>Next Generation Sequencing and Analysis of the Genome of Puccinia sorghi L Schw, the Causal Agent of Maize Common Rust.</title>
        <authorList>
            <person name="Rochi L."/>
            <person name="Burguener G."/>
            <person name="Darino M."/>
            <person name="Turjanski A."/>
            <person name="Kreff E."/>
            <person name="Dieguez M.J."/>
            <person name="Sacco F."/>
        </authorList>
    </citation>
    <scope>NUCLEOTIDE SEQUENCE [LARGE SCALE GENOMIC DNA]</scope>
    <source>
        <strain evidence="2 3">RO10H11247</strain>
    </source>
</reference>
<dbReference type="STRING" id="27349.A0A0L6UL52"/>
<dbReference type="VEuPathDB" id="FungiDB:VP01_5594g1"/>
<gene>
    <name evidence="2" type="ORF">VP01_5594g1</name>
</gene>
<sequence>LRQTQGVDVPAGGSHVKKSESPTHSIIFFFREIGGAPLLFPTNPIRFTIPGHTLGDAQVFVQDMCCTVLWNLKKATHENLPKLKSQTSPPGSGHLSRKVSSRKKHVSRKCGCSAKFTITHHIQSDSLRVVWLWDHNQQFNSLEDMQSSRLPPCVAKLLDDRVLSGDKWKNIHKDIRCPKVLVLEGPSNLSKGC</sequence>
<dbReference type="AlphaFoldDB" id="A0A0L6UL52"/>
<feature type="non-terminal residue" evidence="2">
    <location>
        <position position="1"/>
    </location>
</feature>
<dbReference type="EMBL" id="LAVV01010823">
    <property type="protein sequence ID" value="KNZ48545.1"/>
    <property type="molecule type" value="Genomic_DNA"/>
</dbReference>
<organism evidence="2 3">
    <name type="scientific">Puccinia sorghi</name>
    <dbReference type="NCBI Taxonomy" id="27349"/>
    <lineage>
        <taxon>Eukaryota</taxon>
        <taxon>Fungi</taxon>
        <taxon>Dikarya</taxon>
        <taxon>Basidiomycota</taxon>
        <taxon>Pucciniomycotina</taxon>
        <taxon>Pucciniomycetes</taxon>
        <taxon>Pucciniales</taxon>
        <taxon>Pucciniaceae</taxon>
        <taxon>Puccinia</taxon>
    </lineage>
</organism>